<evidence type="ECO:0000313" key="2">
    <source>
        <dbReference type="EMBL" id="VDI64446.1"/>
    </source>
</evidence>
<keyword evidence="1" id="KW-0472">Membrane</keyword>
<keyword evidence="1" id="KW-1133">Transmembrane helix</keyword>
<evidence type="ECO:0008006" key="4">
    <source>
        <dbReference type="Google" id="ProtNLM"/>
    </source>
</evidence>
<keyword evidence="3" id="KW-1185">Reference proteome</keyword>
<protein>
    <recommendedName>
        <fullName evidence="4">C-type lectin domain-containing protein</fullName>
    </recommendedName>
</protein>
<reference evidence="2" key="1">
    <citation type="submission" date="2018-11" db="EMBL/GenBank/DDBJ databases">
        <authorList>
            <person name="Alioto T."/>
            <person name="Alioto T."/>
        </authorList>
    </citation>
    <scope>NUCLEOTIDE SEQUENCE</scope>
</reference>
<dbReference type="AlphaFoldDB" id="A0A8B6GJ37"/>
<dbReference type="Proteomes" id="UP000596742">
    <property type="component" value="Unassembled WGS sequence"/>
</dbReference>
<dbReference type="EMBL" id="UYJE01008504">
    <property type="protein sequence ID" value="VDI64446.1"/>
    <property type="molecule type" value="Genomic_DNA"/>
</dbReference>
<name>A0A8B6GJ37_MYTGA</name>
<feature type="transmembrane region" description="Helical" evidence="1">
    <location>
        <begin position="163"/>
        <end position="187"/>
    </location>
</feature>
<keyword evidence="1" id="KW-0812">Transmembrane</keyword>
<sequence>MYAEVSTGYFSDRNHTWKVAKGRCKMLGLLDKIQVQDIEERLGWIDASAEYYPWVEYTRQDFKATYNGVTRNDFANSFSQCSSYGFVSYDMIEQSTNLDNELFWLGILRRPIIHRSADSDPEYCIAVIIRSDDHQVFRHIRPCTDELPAVCADTDMSSADNKILLIATLIITALLTIMVVIAVIVLYKRRTSLRSRNSPLVVPSNEVAYAEVNKPIKEKTPVHAGELTRNNTTDDTFDHMEHHRLSQNQIPTESNYDTMQSVRNEDLENNYDVTSGTDRQRQIVVDDTAEYSHVEAVNQETKDVATKQNVSFTE</sequence>
<evidence type="ECO:0000313" key="3">
    <source>
        <dbReference type="Proteomes" id="UP000596742"/>
    </source>
</evidence>
<evidence type="ECO:0000256" key="1">
    <source>
        <dbReference type="SAM" id="Phobius"/>
    </source>
</evidence>
<gene>
    <name evidence="2" type="ORF">MGAL_10B085545</name>
</gene>
<dbReference type="OrthoDB" id="10442843at2759"/>
<organism evidence="2 3">
    <name type="scientific">Mytilus galloprovincialis</name>
    <name type="common">Mediterranean mussel</name>
    <dbReference type="NCBI Taxonomy" id="29158"/>
    <lineage>
        <taxon>Eukaryota</taxon>
        <taxon>Metazoa</taxon>
        <taxon>Spiralia</taxon>
        <taxon>Lophotrochozoa</taxon>
        <taxon>Mollusca</taxon>
        <taxon>Bivalvia</taxon>
        <taxon>Autobranchia</taxon>
        <taxon>Pteriomorphia</taxon>
        <taxon>Mytilida</taxon>
        <taxon>Mytiloidea</taxon>
        <taxon>Mytilidae</taxon>
        <taxon>Mytilinae</taxon>
        <taxon>Mytilus</taxon>
    </lineage>
</organism>
<accession>A0A8B6GJ37</accession>
<comment type="caution">
    <text evidence="2">The sequence shown here is derived from an EMBL/GenBank/DDBJ whole genome shotgun (WGS) entry which is preliminary data.</text>
</comment>
<proteinExistence type="predicted"/>